<accession>A0A9Q4P296</accession>
<proteinExistence type="predicted"/>
<gene>
    <name evidence="1" type="ORF">O1420_17840</name>
</gene>
<dbReference type="RefSeq" id="WP_011203008.1">
    <property type="nucleotide sequence ID" value="NZ_JADNHE010000002.1"/>
</dbReference>
<dbReference type="Proteomes" id="UP001078742">
    <property type="component" value="Unassembled WGS sequence"/>
</dbReference>
<name>A0A9Q4P296_BACFG</name>
<dbReference type="AlphaFoldDB" id="A0A9Q4P296"/>
<evidence type="ECO:0000313" key="2">
    <source>
        <dbReference type="Proteomes" id="UP001078742"/>
    </source>
</evidence>
<dbReference type="EMBL" id="JAPUAV010000015">
    <property type="protein sequence ID" value="MCZ2573236.1"/>
    <property type="molecule type" value="Genomic_DNA"/>
</dbReference>
<comment type="caution">
    <text evidence="1">The sequence shown here is derived from an EMBL/GenBank/DDBJ whole genome shotgun (WGS) entry which is preliminary data.</text>
</comment>
<organism evidence="1 2">
    <name type="scientific">Bacteroides fragilis</name>
    <dbReference type="NCBI Taxonomy" id="817"/>
    <lineage>
        <taxon>Bacteria</taxon>
        <taxon>Pseudomonadati</taxon>
        <taxon>Bacteroidota</taxon>
        <taxon>Bacteroidia</taxon>
        <taxon>Bacteroidales</taxon>
        <taxon>Bacteroidaceae</taxon>
        <taxon>Bacteroides</taxon>
    </lineage>
</organism>
<sequence>MNKLTAIVLKGFRKIYSKFTNKNSHNFICETNPERASEMIYNLLCNNKPCMIARFGSTELNAITNYRGIKNHKNQVLNFIMNKTPQWWWNEKGLEEIFSCSGFFPPTTENVSRFAEMMITDMPQVDILGSWRPEEKFFSKELAHASKIELEILNPYWSKKPWTRALANKKILVIHPFAKTIQAQYAQREKLFNNPEILPYFELITIQAVQSLGGNDQFNNWFDALEWMKQEMDKVDYDICLIGCGAYGFPLAAYAKRKGKKAIHLAGALQLLFGIRGKRWEDPNYNSTYNYSALMNQYWVKPQITERSQNAERVEGACYW</sequence>
<reference evidence="1" key="1">
    <citation type="submission" date="2022-12" db="EMBL/GenBank/DDBJ databases">
        <title>Development of a Multilocus Sequence Typing Scheme for Bacteroides fragilis Based on Whole Genome Sequencing Data and Clinical Application.</title>
        <authorList>
            <person name="Nielsen F.D."/>
            <person name="Justesen U.S."/>
        </authorList>
    </citation>
    <scope>NUCLEOTIDE SEQUENCE</scope>
    <source>
        <strain evidence="1">BF_BC_VIB_DK_2012_57</strain>
    </source>
</reference>
<protein>
    <submittedName>
        <fullName evidence="1">Uncharacterized protein</fullName>
    </submittedName>
</protein>
<evidence type="ECO:0000313" key="1">
    <source>
        <dbReference type="EMBL" id="MCZ2573236.1"/>
    </source>
</evidence>